<feature type="signal peptide" evidence="1">
    <location>
        <begin position="1"/>
        <end position="24"/>
    </location>
</feature>
<protein>
    <recommendedName>
        <fullName evidence="4">Pentatricopeptide repeat-containing protein</fullName>
    </recommendedName>
</protein>
<sequence length="132" mass="14549">MATSAGCLLIVLFHLCATIESSDATGPPAGWISMLGKAAGREDAALGACDAAMLAYRITWPYHRRINHAVEVYVAGYHMDGFFVTYRLVFLAMEHLMKEQLDVSIQVFVSLIYRKHILEPFGSVGNVKITTV</sequence>
<evidence type="ECO:0000313" key="3">
    <source>
        <dbReference type="Proteomes" id="UP000236161"/>
    </source>
</evidence>
<dbReference type="Proteomes" id="UP000236161">
    <property type="component" value="Unassembled WGS sequence"/>
</dbReference>
<keyword evidence="1" id="KW-0732">Signal</keyword>
<evidence type="ECO:0008006" key="4">
    <source>
        <dbReference type="Google" id="ProtNLM"/>
    </source>
</evidence>
<evidence type="ECO:0000256" key="1">
    <source>
        <dbReference type="SAM" id="SignalP"/>
    </source>
</evidence>
<feature type="chain" id="PRO_5014180578" description="Pentatricopeptide repeat-containing protein" evidence="1">
    <location>
        <begin position="25"/>
        <end position="132"/>
    </location>
</feature>
<name>A0A2H9ZZ93_9ASPA</name>
<evidence type="ECO:0000313" key="2">
    <source>
        <dbReference type="EMBL" id="PKA48620.1"/>
    </source>
</evidence>
<organism evidence="2 3">
    <name type="scientific">Apostasia shenzhenica</name>
    <dbReference type="NCBI Taxonomy" id="1088818"/>
    <lineage>
        <taxon>Eukaryota</taxon>
        <taxon>Viridiplantae</taxon>
        <taxon>Streptophyta</taxon>
        <taxon>Embryophyta</taxon>
        <taxon>Tracheophyta</taxon>
        <taxon>Spermatophyta</taxon>
        <taxon>Magnoliopsida</taxon>
        <taxon>Liliopsida</taxon>
        <taxon>Asparagales</taxon>
        <taxon>Orchidaceae</taxon>
        <taxon>Apostasioideae</taxon>
        <taxon>Apostasia</taxon>
    </lineage>
</organism>
<gene>
    <name evidence="2" type="ORF">AXF42_Ash020493</name>
</gene>
<accession>A0A2H9ZZ93</accession>
<proteinExistence type="predicted"/>
<dbReference type="AlphaFoldDB" id="A0A2H9ZZ93"/>
<dbReference type="EMBL" id="KZ452307">
    <property type="protein sequence ID" value="PKA48620.1"/>
    <property type="molecule type" value="Genomic_DNA"/>
</dbReference>
<reference evidence="2 3" key="1">
    <citation type="journal article" date="2017" name="Nature">
        <title>The Apostasia genome and the evolution of orchids.</title>
        <authorList>
            <person name="Zhang G.Q."/>
            <person name="Liu K.W."/>
            <person name="Li Z."/>
            <person name="Lohaus R."/>
            <person name="Hsiao Y.Y."/>
            <person name="Niu S.C."/>
            <person name="Wang J.Y."/>
            <person name="Lin Y.C."/>
            <person name="Xu Q."/>
            <person name="Chen L.J."/>
            <person name="Yoshida K."/>
            <person name="Fujiwara S."/>
            <person name="Wang Z.W."/>
            <person name="Zhang Y.Q."/>
            <person name="Mitsuda N."/>
            <person name="Wang M."/>
            <person name="Liu G.H."/>
            <person name="Pecoraro L."/>
            <person name="Huang H.X."/>
            <person name="Xiao X.J."/>
            <person name="Lin M."/>
            <person name="Wu X.Y."/>
            <person name="Wu W.L."/>
            <person name="Chen Y.Y."/>
            <person name="Chang S.B."/>
            <person name="Sakamoto S."/>
            <person name="Ohme-Takagi M."/>
            <person name="Yagi M."/>
            <person name="Zeng S.J."/>
            <person name="Shen C.Y."/>
            <person name="Yeh C.M."/>
            <person name="Luo Y.B."/>
            <person name="Tsai W.C."/>
            <person name="Van de Peer Y."/>
            <person name="Liu Z.J."/>
        </authorList>
    </citation>
    <scope>NUCLEOTIDE SEQUENCE [LARGE SCALE GENOMIC DNA]</scope>
    <source>
        <strain evidence="3">cv. Shenzhen</strain>
        <tissue evidence="2">Stem</tissue>
    </source>
</reference>
<keyword evidence="3" id="KW-1185">Reference proteome</keyword>